<dbReference type="Proteomes" id="UP001325680">
    <property type="component" value="Chromosome"/>
</dbReference>
<dbReference type="EMBL" id="CP139960">
    <property type="protein sequence ID" value="WQD38365.1"/>
    <property type="molecule type" value="Genomic_DNA"/>
</dbReference>
<sequence>MTTKTSNLQEDTSSEKMATLSDLVNKAVKKGYAANFNVKPNGMLWDSKDQYYDPLEVSIDDFYRFEGESDPADSAILYLISTADGNRGTLIDAYGAYDDANASEFIRQVTDIHKQKQRMQISQRDRKRYWAAAALLTISGLLFIAMGKCKRC</sequence>
<evidence type="ECO:0000313" key="3">
    <source>
        <dbReference type="Proteomes" id="UP001325680"/>
    </source>
</evidence>
<evidence type="ECO:0008006" key="4">
    <source>
        <dbReference type="Google" id="ProtNLM"/>
    </source>
</evidence>
<proteinExistence type="predicted"/>
<keyword evidence="1" id="KW-1133">Transmembrane helix</keyword>
<name>A0ABZ0W8P2_9BACT</name>
<dbReference type="RefSeq" id="WP_114791127.1">
    <property type="nucleotide sequence ID" value="NZ_CP139960.1"/>
</dbReference>
<evidence type="ECO:0000313" key="2">
    <source>
        <dbReference type="EMBL" id="WQD38365.1"/>
    </source>
</evidence>
<evidence type="ECO:0000256" key="1">
    <source>
        <dbReference type="SAM" id="Phobius"/>
    </source>
</evidence>
<accession>A0ABZ0W8P2</accession>
<feature type="transmembrane region" description="Helical" evidence="1">
    <location>
        <begin position="129"/>
        <end position="147"/>
    </location>
</feature>
<organism evidence="2 3">
    <name type="scientific">Niabella yanshanensis</name>
    <dbReference type="NCBI Taxonomy" id="577386"/>
    <lineage>
        <taxon>Bacteria</taxon>
        <taxon>Pseudomonadati</taxon>
        <taxon>Bacteroidota</taxon>
        <taxon>Chitinophagia</taxon>
        <taxon>Chitinophagales</taxon>
        <taxon>Chitinophagaceae</taxon>
        <taxon>Niabella</taxon>
    </lineage>
</organism>
<keyword evidence="1" id="KW-0472">Membrane</keyword>
<keyword evidence="3" id="KW-1185">Reference proteome</keyword>
<keyword evidence="1" id="KW-0812">Transmembrane</keyword>
<reference evidence="2 3" key="1">
    <citation type="submission" date="2023-12" db="EMBL/GenBank/DDBJ databases">
        <title>Genome sequencing and assembly of bacterial species from a model synthetic community.</title>
        <authorList>
            <person name="Hogle S.L."/>
        </authorList>
    </citation>
    <scope>NUCLEOTIDE SEQUENCE [LARGE SCALE GENOMIC DNA]</scope>
    <source>
        <strain evidence="2 3">HAMBI_3031</strain>
    </source>
</reference>
<gene>
    <name evidence="2" type="ORF">U0035_22075</name>
</gene>
<protein>
    <recommendedName>
        <fullName evidence="4">Phosphoribosylpyrophosphate synthetase</fullName>
    </recommendedName>
</protein>